<dbReference type="AlphaFoldDB" id="A0A0D8ZRM6"/>
<sequence length="166" mass="18697">MSQEVNQSPQLPPTGAIQNLPLLAFENWFDYPVRAQPHHTDYAGMVWHGSYLTWMEEARVECLRSIGIEFADLVALGCDLPVVELSIRYHRPIQMGVSAVVKTRMMDVSGVRINWDYRIQSADGQEVYVTAQVTLVAVDREKGKIMRQLPPTMEEALARLAAIRGA</sequence>
<reference evidence="3 4" key="1">
    <citation type="submission" date="2015-02" db="EMBL/GenBank/DDBJ databases">
        <title>Draft genome of a novel marine cyanobacterium (Chroococcales) isolated from South Atlantic Ocean.</title>
        <authorList>
            <person name="Rigonato J."/>
            <person name="Alvarenga D.O."/>
            <person name="Branco L.H."/>
            <person name="Varani A.M."/>
            <person name="Brandini F.P."/>
            <person name="Fiore M.F."/>
        </authorList>
    </citation>
    <scope>NUCLEOTIDE SEQUENCE [LARGE SCALE GENOMIC DNA]</scope>
    <source>
        <strain evidence="3 4">CENA595</strain>
    </source>
</reference>
<dbReference type="InterPro" id="IPR029069">
    <property type="entry name" value="HotDog_dom_sf"/>
</dbReference>
<dbReference type="PANTHER" id="PTHR31793">
    <property type="entry name" value="4-HYDROXYBENZOYL-COA THIOESTERASE FAMILY MEMBER"/>
    <property type="match status" value="1"/>
</dbReference>
<dbReference type="EMBL" id="JYON01000014">
    <property type="protein sequence ID" value="KJH71164.1"/>
    <property type="molecule type" value="Genomic_DNA"/>
</dbReference>
<evidence type="ECO:0000256" key="1">
    <source>
        <dbReference type="ARBA" id="ARBA00005953"/>
    </source>
</evidence>
<dbReference type="PANTHER" id="PTHR31793:SF37">
    <property type="entry name" value="ACYL-COA THIOESTER HYDROLASE YBGC"/>
    <property type="match status" value="1"/>
</dbReference>
<dbReference type="InterPro" id="IPR050563">
    <property type="entry name" value="4-hydroxybenzoyl-CoA_TE"/>
</dbReference>
<evidence type="ECO:0000313" key="4">
    <source>
        <dbReference type="Proteomes" id="UP000032452"/>
    </source>
</evidence>
<dbReference type="SUPFAM" id="SSF54637">
    <property type="entry name" value="Thioesterase/thiol ester dehydrase-isomerase"/>
    <property type="match status" value="1"/>
</dbReference>
<dbReference type="Proteomes" id="UP000032452">
    <property type="component" value="Unassembled WGS sequence"/>
</dbReference>
<comment type="similarity">
    <text evidence="1">Belongs to the 4-hydroxybenzoyl-CoA thioesterase family.</text>
</comment>
<dbReference type="CDD" id="cd00586">
    <property type="entry name" value="4HBT"/>
    <property type="match status" value="1"/>
</dbReference>
<evidence type="ECO:0000256" key="2">
    <source>
        <dbReference type="ARBA" id="ARBA00022801"/>
    </source>
</evidence>
<dbReference type="OrthoDB" id="9800856at2"/>
<dbReference type="PATRIC" id="fig|1618023.3.peg.4893"/>
<gene>
    <name evidence="3" type="ORF">UH38_14240</name>
</gene>
<dbReference type="RefSeq" id="WP_045055331.1">
    <property type="nucleotide sequence ID" value="NZ_CAWMDP010000057.1"/>
</dbReference>
<organism evidence="3 4">
    <name type="scientific">Aliterella atlantica CENA595</name>
    <dbReference type="NCBI Taxonomy" id="1618023"/>
    <lineage>
        <taxon>Bacteria</taxon>
        <taxon>Bacillati</taxon>
        <taxon>Cyanobacteriota</taxon>
        <taxon>Cyanophyceae</taxon>
        <taxon>Chroococcidiopsidales</taxon>
        <taxon>Aliterellaceae</taxon>
        <taxon>Aliterella</taxon>
    </lineage>
</organism>
<comment type="caution">
    <text evidence="3">The sequence shown here is derived from an EMBL/GenBank/DDBJ whole genome shotgun (WGS) entry which is preliminary data.</text>
</comment>
<dbReference type="GO" id="GO:0047617">
    <property type="term" value="F:fatty acyl-CoA hydrolase activity"/>
    <property type="evidence" value="ECO:0007669"/>
    <property type="project" value="TreeGrafter"/>
</dbReference>
<accession>A0A0D8ZRM6</accession>
<name>A0A0D8ZRM6_9CYAN</name>
<dbReference type="Gene3D" id="3.10.129.10">
    <property type="entry name" value="Hotdog Thioesterase"/>
    <property type="match status" value="1"/>
</dbReference>
<dbReference type="InterPro" id="IPR006684">
    <property type="entry name" value="YbgC/YbaW"/>
</dbReference>
<evidence type="ECO:0000313" key="3">
    <source>
        <dbReference type="EMBL" id="KJH71164.1"/>
    </source>
</evidence>
<dbReference type="STRING" id="1618023.UH38_14240"/>
<keyword evidence="4" id="KW-1185">Reference proteome</keyword>
<keyword evidence="2" id="KW-0378">Hydrolase</keyword>
<dbReference type="NCBIfam" id="TIGR00051">
    <property type="entry name" value="YbgC/FadM family acyl-CoA thioesterase"/>
    <property type="match status" value="1"/>
</dbReference>
<dbReference type="Pfam" id="PF13279">
    <property type="entry name" value="4HBT_2"/>
    <property type="match status" value="1"/>
</dbReference>
<dbReference type="PIRSF" id="PIRSF003230">
    <property type="entry name" value="YbgC"/>
    <property type="match status" value="1"/>
</dbReference>
<proteinExistence type="inferred from homology"/>
<protein>
    <submittedName>
        <fullName evidence="3">Thioesterase superfamily protein</fullName>
    </submittedName>
</protein>